<proteinExistence type="inferred from homology"/>
<dbReference type="PATRIC" id="fig|1619098.3.peg.592"/>
<feature type="transmembrane region" description="Helical" evidence="7">
    <location>
        <begin position="305"/>
        <end position="326"/>
    </location>
</feature>
<dbReference type="PANTHER" id="PTHR40074:SF2">
    <property type="entry name" value="O-ACETYLTRANSFERASE WECH"/>
    <property type="match status" value="1"/>
</dbReference>
<evidence type="ECO:0000256" key="5">
    <source>
        <dbReference type="ARBA" id="ARBA00022989"/>
    </source>
</evidence>
<reference evidence="9 10" key="1">
    <citation type="journal article" date="2015" name="Nature">
        <title>rRNA introns, odd ribosomes, and small enigmatic genomes across a large radiation of phyla.</title>
        <authorList>
            <person name="Brown C.T."/>
            <person name="Hug L.A."/>
            <person name="Thomas B.C."/>
            <person name="Sharon I."/>
            <person name="Castelle C.J."/>
            <person name="Singh A."/>
            <person name="Wilkins M.J."/>
            <person name="Williams K.H."/>
            <person name="Banfield J.F."/>
        </authorList>
    </citation>
    <scope>NUCLEOTIDE SEQUENCE [LARGE SCALE GENOMIC DNA]</scope>
</reference>
<protein>
    <recommendedName>
        <fullName evidence="8">Acyltransferase 3 domain-containing protein</fullName>
    </recommendedName>
</protein>
<feature type="transmembrane region" description="Helical" evidence="7">
    <location>
        <begin position="78"/>
        <end position="98"/>
    </location>
</feature>
<evidence type="ECO:0000313" key="10">
    <source>
        <dbReference type="Proteomes" id="UP000033886"/>
    </source>
</evidence>
<evidence type="ECO:0000259" key="8">
    <source>
        <dbReference type="Pfam" id="PF01757"/>
    </source>
</evidence>
<dbReference type="GO" id="GO:0016413">
    <property type="term" value="F:O-acetyltransferase activity"/>
    <property type="evidence" value="ECO:0007669"/>
    <property type="project" value="TreeGrafter"/>
</dbReference>
<organism evidence="9 10">
    <name type="scientific">candidate division WS6 bacterium GW2011_GWF1_36_8</name>
    <dbReference type="NCBI Taxonomy" id="1619098"/>
    <lineage>
        <taxon>Bacteria</taxon>
        <taxon>Candidatus Dojkabacteria</taxon>
    </lineage>
</organism>
<feature type="transmembrane region" description="Helical" evidence="7">
    <location>
        <begin position="142"/>
        <end position="160"/>
    </location>
</feature>
<keyword evidence="6 7" id="KW-0472">Membrane</keyword>
<feature type="transmembrane region" description="Helical" evidence="7">
    <location>
        <begin position="239"/>
        <end position="258"/>
    </location>
</feature>
<keyword evidence="4 7" id="KW-0812">Transmembrane</keyword>
<dbReference type="Pfam" id="PF01757">
    <property type="entry name" value="Acyl_transf_3"/>
    <property type="match status" value="1"/>
</dbReference>
<evidence type="ECO:0000256" key="1">
    <source>
        <dbReference type="ARBA" id="ARBA00004651"/>
    </source>
</evidence>
<feature type="transmembrane region" description="Helical" evidence="7">
    <location>
        <begin position="205"/>
        <end position="224"/>
    </location>
</feature>
<evidence type="ECO:0000256" key="3">
    <source>
        <dbReference type="ARBA" id="ARBA00022475"/>
    </source>
</evidence>
<keyword evidence="5 7" id="KW-1133">Transmembrane helix</keyword>
<dbReference type="PANTHER" id="PTHR40074">
    <property type="entry name" value="O-ACETYLTRANSFERASE WECH"/>
    <property type="match status" value="1"/>
</dbReference>
<dbReference type="AlphaFoldDB" id="A0A0G0F6I2"/>
<feature type="transmembrane region" description="Helical" evidence="7">
    <location>
        <begin position="7"/>
        <end position="29"/>
    </location>
</feature>
<evidence type="ECO:0000313" key="9">
    <source>
        <dbReference type="EMBL" id="KKQ14818.1"/>
    </source>
</evidence>
<dbReference type="GO" id="GO:0009246">
    <property type="term" value="P:enterobacterial common antigen biosynthetic process"/>
    <property type="evidence" value="ECO:0007669"/>
    <property type="project" value="TreeGrafter"/>
</dbReference>
<comment type="caution">
    <text evidence="9">The sequence shown here is derived from an EMBL/GenBank/DDBJ whole genome shotgun (WGS) entry which is preliminary data.</text>
</comment>
<evidence type="ECO:0000256" key="7">
    <source>
        <dbReference type="SAM" id="Phobius"/>
    </source>
</evidence>
<keyword evidence="3" id="KW-1003">Cell membrane</keyword>
<accession>A0A0G0F6I2</accession>
<evidence type="ECO:0000256" key="4">
    <source>
        <dbReference type="ARBA" id="ARBA00022692"/>
    </source>
</evidence>
<gene>
    <name evidence="9" type="ORF">US29_C0059G0008</name>
</gene>
<feature type="domain" description="Acyltransferase 3" evidence="8">
    <location>
        <begin position="5"/>
        <end position="322"/>
    </location>
</feature>
<evidence type="ECO:0000256" key="6">
    <source>
        <dbReference type="ARBA" id="ARBA00023136"/>
    </source>
</evidence>
<feature type="transmembrane region" description="Helical" evidence="7">
    <location>
        <begin position="49"/>
        <end position="66"/>
    </location>
</feature>
<sequence>MEERIYWIEYLRAIATILVLLLHTSASYLYEINSISNSSWMIGNIIDSFTRVSVPLFFMISGYLFFNKKVPKNKNYLRIIASILFYSLIAILYLKFYLDIPVLSKIKNILFQPVFYHLWFLYMIPLIYLVSEIITVRKTKNLRLLMIGVVLFILVNPGVNDFTSMYGLTFSSLYWFDGTIIYYFLYAWFGALIGNLPEFKKRNNLISVLLLLVYFISSIIIAKFTQTLSTNAGEYIGTFYKYTGVMVAFGAVSLFLLVKINFQKLKPLKGILLWISKLSLPIYGIHAIVLDFIKREGYRNYERPLVDISLTFIFVLVLSLLVGMGIKAIDKKHLVS</sequence>
<feature type="transmembrane region" description="Helical" evidence="7">
    <location>
        <begin position="270"/>
        <end position="293"/>
    </location>
</feature>
<feature type="transmembrane region" description="Helical" evidence="7">
    <location>
        <begin position="172"/>
        <end position="193"/>
    </location>
</feature>
<comment type="subcellular location">
    <subcellularLocation>
        <location evidence="1">Cell membrane</location>
        <topology evidence="1">Multi-pass membrane protein</topology>
    </subcellularLocation>
</comment>
<evidence type="ECO:0000256" key="2">
    <source>
        <dbReference type="ARBA" id="ARBA00007400"/>
    </source>
</evidence>
<feature type="transmembrane region" description="Helical" evidence="7">
    <location>
        <begin position="110"/>
        <end position="130"/>
    </location>
</feature>
<comment type="similarity">
    <text evidence="2">Belongs to the acyltransferase 3 family.</text>
</comment>
<name>A0A0G0F6I2_9BACT</name>
<dbReference type="InterPro" id="IPR002656">
    <property type="entry name" value="Acyl_transf_3_dom"/>
</dbReference>
<dbReference type="EMBL" id="LBSK01000059">
    <property type="protein sequence ID" value="KKQ14818.1"/>
    <property type="molecule type" value="Genomic_DNA"/>
</dbReference>
<dbReference type="GO" id="GO:0005886">
    <property type="term" value="C:plasma membrane"/>
    <property type="evidence" value="ECO:0007669"/>
    <property type="project" value="UniProtKB-SubCell"/>
</dbReference>
<dbReference type="Proteomes" id="UP000033886">
    <property type="component" value="Unassembled WGS sequence"/>
</dbReference>